<keyword evidence="4" id="KW-0547">Nucleotide-binding</keyword>
<evidence type="ECO:0000256" key="2">
    <source>
        <dbReference type="ARBA" id="ARBA00022737"/>
    </source>
</evidence>
<dbReference type="OrthoDB" id="5876135at2759"/>
<keyword evidence="4" id="KW-0067">ATP-binding</keyword>
<name>A0A0B1TEF4_OESDE</name>
<sequence>MILHFPLADCGQVSDEETTEDDSWHEEYQGIGKPALVVDSVSKVWETTGEVAVKQFSMKAHRGQVTVLLGHNGAGKSTVYSMICGLTRATTGNITLLGRPLSNRICGDRSYLGYCPQSNCIYDCLTVENHLRLFFALNGGEGCWYDEAEMLCTQLGLTKLVKKKAGKLSGGEKRKLCLAMAFIGGSELVMLDEPTAGMDPQSRTLVRKLIERKKKTR</sequence>
<dbReference type="InterPro" id="IPR017871">
    <property type="entry name" value="ABC_transporter-like_CS"/>
</dbReference>
<dbReference type="Proteomes" id="UP000053660">
    <property type="component" value="Unassembled WGS sequence"/>
</dbReference>
<dbReference type="EMBL" id="KN550431">
    <property type="protein sequence ID" value="KHJ94177.1"/>
    <property type="molecule type" value="Genomic_DNA"/>
</dbReference>
<protein>
    <submittedName>
        <fullName evidence="4">ABC transporter, ATP-binding protein</fullName>
    </submittedName>
</protein>
<dbReference type="GO" id="GO:0005319">
    <property type="term" value="F:lipid transporter activity"/>
    <property type="evidence" value="ECO:0007669"/>
    <property type="project" value="TreeGrafter"/>
</dbReference>
<keyword evidence="2" id="KW-0677">Repeat</keyword>
<dbReference type="Gene3D" id="3.40.50.300">
    <property type="entry name" value="P-loop containing nucleotide triphosphate hydrolases"/>
    <property type="match status" value="1"/>
</dbReference>
<organism evidence="4 5">
    <name type="scientific">Oesophagostomum dentatum</name>
    <name type="common">Nodular worm</name>
    <dbReference type="NCBI Taxonomy" id="61180"/>
    <lineage>
        <taxon>Eukaryota</taxon>
        <taxon>Metazoa</taxon>
        <taxon>Ecdysozoa</taxon>
        <taxon>Nematoda</taxon>
        <taxon>Chromadorea</taxon>
        <taxon>Rhabditida</taxon>
        <taxon>Rhabditina</taxon>
        <taxon>Rhabditomorpha</taxon>
        <taxon>Strongyloidea</taxon>
        <taxon>Strongylidae</taxon>
        <taxon>Oesophagostomum</taxon>
    </lineage>
</organism>
<evidence type="ECO:0000313" key="4">
    <source>
        <dbReference type="EMBL" id="KHJ94177.1"/>
    </source>
</evidence>
<keyword evidence="1" id="KW-0813">Transport</keyword>
<proteinExistence type="predicted"/>
<dbReference type="Pfam" id="PF00005">
    <property type="entry name" value="ABC_tran"/>
    <property type="match status" value="1"/>
</dbReference>
<dbReference type="AlphaFoldDB" id="A0A0B1TEF4"/>
<evidence type="ECO:0000259" key="3">
    <source>
        <dbReference type="PROSITE" id="PS50893"/>
    </source>
</evidence>
<gene>
    <name evidence="4" type="ORF">OESDEN_05899</name>
</gene>
<dbReference type="InterPro" id="IPR003439">
    <property type="entry name" value="ABC_transporter-like_ATP-bd"/>
</dbReference>
<evidence type="ECO:0000313" key="5">
    <source>
        <dbReference type="Proteomes" id="UP000053660"/>
    </source>
</evidence>
<keyword evidence="5" id="KW-1185">Reference proteome</keyword>
<dbReference type="PROSITE" id="PS50893">
    <property type="entry name" value="ABC_TRANSPORTER_2"/>
    <property type="match status" value="1"/>
</dbReference>
<reference evidence="4 5" key="1">
    <citation type="submission" date="2014-03" db="EMBL/GenBank/DDBJ databases">
        <title>Draft genome of the hookworm Oesophagostomum dentatum.</title>
        <authorList>
            <person name="Mitreva M."/>
        </authorList>
    </citation>
    <scope>NUCLEOTIDE SEQUENCE [LARGE SCALE GENOMIC DNA]</scope>
    <source>
        <strain evidence="4 5">OD-Hann</strain>
    </source>
</reference>
<dbReference type="PROSITE" id="PS00211">
    <property type="entry name" value="ABC_TRANSPORTER_1"/>
    <property type="match status" value="1"/>
</dbReference>
<dbReference type="InterPro" id="IPR027417">
    <property type="entry name" value="P-loop_NTPase"/>
</dbReference>
<dbReference type="GO" id="GO:0016020">
    <property type="term" value="C:membrane"/>
    <property type="evidence" value="ECO:0007669"/>
    <property type="project" value="InterPro"/>
</dbReference>
<dbReference type="PANTHER" id="PTHR19229">
    <property type="entry name" value="ATP-BINDING CASSETTE TRANSPORTER SUBFAMILY A ABCA"/>
    <property type="match status" value="1"/>
</dbReference>
<dbReference type="PANTHER" id="PTHR19229:SF36">
    <property type="entry name" value="ATP-BINDING CASSETTE SUB-FAMILY A MEMBER 2"/>
    <property type="match status" value="1"/>
</dbReference>
<accession>A0A0B1TEF4</accession>
<dbReference type="SUPFAM" id="SSF52540">
    <property type="entry name" value="P-loop containing nucleoside triphosphate hydrolases"/>
    <property type="match status" value="1"/>
</dbReference>
<feature type="domain" description="ABC transporter" evidence="3">
    <location>
        <begin position="36"/>
        <end position="216"/>
    </location>
</feature>
<evidence type="ECO:0000256" key="1">
    <source>
        <dbReference type="ARBA" id="ARBA00022448"/>
    </source>
</evidence>
<dbReference type="GO" id="GO:0140359">
    <property type="term" value="F:ABC-type transporter activity"/>
    <property type="evidence" value="ECO:0007669"/>
    <property type="project" value="InterPro"/>
</dbReference>
<dbReference type="GO" id="GO:0016887">
    <property type="term" value="F:ATP hydrolysis activity"/>
    <property type="evidence" value="ECO:0007669"/>
    <property type="project" value="InterPro"/>
</dbReference>
<dbReference type="InterPro" id="IPR026082">
    <property type="entry name" value="ABCA"/>
</dbReference>
<dbReference type="GO" id="GO:0005524">
    <property type="term" value="F:ATP binding"/>
    <property type="evidence" value="ECO:0007669"/>
    <property type="project" value="UniProtKB-KW"/>
</dbReference>